<protein>
    <submittedName>
        <fullName evidence="1">Uncharacterized protein</fullName>
    </submittedName>
</protein>
<proteinExistence type="predicted"/>
<comment type="caution">
    <text evidence="1">The sequence shown here is derived from an EMBL/GenBank/DDBJ whole genome shotgun (WGS) entry which is preliminary data.</text>
</comment>
<dbReference type="Proteomes" id="UP000011991">
    <property type="component" value="Unassembled WGS sequence"/>
</dbReference>
<evidence type="ECO:0000313" key="1">
    <source>
        <dbReference type="EMBL" id="EMI16999.1"/>
    </source>
</evidence>
<reference evidence="1 2" key="1">
    <citation type="journal article" date="2013" name="Mar. Genomics">
        <title>Expression of sulfatases in Rhodopirellula baltica and the diversity of sulfatases in the genus Rhodopirellula.</title>
        <authorList>
            <person name="Wegner C.E."/>
            <person name="Richter-Heitmann T."/>
            <person name="Klindworth A."/>
            <person name="Klockow C."/>
            <person name="Richter M."/>
            <person name="Achstetter T."/>
            <person name="Glockner F.O."/>
            <person name="Harder J."/>
        </authorList>
    </citation>
    <scope>NUCLEOTIDE SEQUENCE [LARGE SCALE GENOMIC DNA]</scope>
    <source>
        <strain evidence="1 2">SM1</strain>
    </source>
</reference>
<evidence type="ECO:0000313" key="2">
    <source>
        <dbReference type="Proteomes" id="UP000011991"/>
    </source>
</evidence>
<gene>
    <name evidence="1" type="ORF">RMSM_06090</name>
</gene>
<name>M5RSQ2_9BACT</name>
<dbReference type="EMBL" id="ANOG01000879">
    <property type="protein sequence ID" value="EMI16999.1"/>
    <property type="molecule type" value="Genomic_DNA"/>
</dbReference>
<accession>M5RSQ2</accession>
<keyword evidence="2" id="KW-1185">Reference proteome</keyword>
<sequence length="47" mass="4951">MQLEGLKKIFSIFSGLAQEVGKTGIARCFTGLLTSAASLGFNLCTAR</sequence>
<organism evidence="1 2">
    <name type="scientific">Rhodopirellula maiorica SM1</name>
    <dbReference type="NCBI Taxonomy" id="1265738"/>
    <lineage>
        <taxon>Bacteria</taxon>
        <taxon>Pseudomonadati</taxon>
        <taxon>Planctomycetota</taxon>
        <taxon>Planctomycetia</taxon>
        <taxon>Pirellulales</taxon>
        <taxon>Pirellulaceae</taxon>
        <taxon>Novipirellula</taxon>
    </lineage>
</organism>
<dbReference type="AlphaFoldDB" id="M5RSQ2"/>